<evidence type="ECO:0000313" key="1">
    <source>
        <dbReference type="EMBL" id="OQE23260.1"/>
    </source>
</evidence>
<reference evidence="2" key="1">
    <citation type="journal article" date="2017" name="Nat. Microbiol.">
        <title>Global analysis of biosynthetic gene clusters reveals vast potential of secondary metabolite production in Penicillium species.</title>
        <authorList>
            <person name="Nielsen J.C."/>
            <person name="Grijseels S."/>
            <person name="Prigent S."/>
            <person name="Ji B."/>
            <person name="Dainat J."/>
            <person name="Nielsen K.F."/>
            <person name="Frisvad J.C."/>
            <person name="Workman M."/>
            <person name="Nielsen J."/>
        </authorList>
    </citation>
    <scope>NUCLEOTIDE SEQUENCE [LARGE SCALE GENOMIC DNA]</scope>
    <source>
        <strain evidence="2">IBT 24891</strain>
    </source>
</reference>
<dbReference type="Proteomes" id="UP000191285">
    <property type="component" value="Unassembled WGS sequence"/>
</dbReference>
<dbReference type="InterPro" id="IPR045469">
    <property type="entry name" value="Nis1"/>
</dbReference>
<dbReference type="EMBL" id="MLKD01000009">
    <property type="protein sequence ID" value="OQE23260.1"/>
    <property type="molecule type" value="Genomic_DNA"/>
</dbReference>
<protein>
    <submittedName>
        <fullName evidence="1">Uncharacterized protein</fullName>
    </submittedName>
</protein>
<name>A0A1V6TBC1_9EURO</name>
<organism evidence="1 2">
    <name type="scientific">Penicillium steckii</name>
    <dbReference type="NCBI Taxonomy" id="303698"/>
    <lineage>
        <taxon>Eukaryota</taxon>
        <taxon>Fungi</taxon>
        <taxon>Dikarya</taxon>
        <taxon>Ascomycota</taxon>
        <taxon>Pezizomycotina</taxon>
        <taxon>Eurotiomycetes</taxon>
        <taxon>Eurotiomycetidae</taxon>
        <taxon>Eurotiales</taxon>
        <taxon>Aspergillaceae</taxon>
        <taxon>Penicillium</taxon>
    </lineage>
</organism>
<dbReference type="OrthoDB" id="2841294at2759"/>
<accession>A0A1V6TBC1</accession>
<evidence type="ECO:0000313" key="2">
    <source>
        <dbReference type="Proteomes" id="UP000191285"/>
    </source>
</evidence>
<proteinExistence type="predicted"/>
<dbReference type="Pfam" id="PF19271">
    <property type="entry name" value="Nis1"/>
    <property type="match status" value="1"/>
</dbReference>
<comment type="caution">
    <text evidence="1">The sequence shown here is derived from an EMBL/GenBank/DDBJ whole genome shotgun (WGS) entry which is preliminary data.</text>
</comment>
<sequence>MDFIGFIGELAEGRSTRRPQTLVVPFKKKVGCFNGYKKEGFIPRAEFRGHIQSHLSIPFLSISSNITIVFYNNTSSPVNMKFFAALIAFAGAALAQNAAIGLPTDGQKIEAGSDTVVQIQRPNSLTGSKELQVAIGIASCASSPCLSSKETLGTSVLYSGDFKPVYHESGSQPYQNFTVKIPSDLKQGKAQINVAHFSIMGASNVPFFETLNQTVMIN</sequence>
<dbReference type="AlphaFoldDB" id="A0A1V6TBC1"/>
<keyword evidence="2" id="KW-1185">Reference proteome</keyword>
<gene>
    <name evidence="1" type="ORF">PENSTE_c009G01946</name>
</gene>